<keyword evidence="2" id="KW-1185">Reference proteome</keyword>
<dbReference type="OrthoDB" id="6925713at2759"/>
<evidence type="ECO:0000313" key="1">
    <source>
        <dbReference type="EMBL" id="CAH2215587.1"/>
    </source>
</evidence>
<dbReference type="AlphaFoldDB" id="A0A8S4QJY6"/>
<dbReference type="EMBL" id="CAKXAJ010012105">
    <property type="protein sequence ID" value="CAH2215587.1"/>
    <property type="molecule type" value="Genomic_DNA"/>
</dbReference>
<dbReference type="Proteomes" id="UP000838756">
    <property type="component" value="Unassembled WGS sequence"/>
</dbReference>
<comment type="caution">
    <text evidence="1">The sequence shown here is derived from an EMBL/GenBank/DDBJ whole genome shotgun (WGS) entry which is preliminary data.</text>
</comment>
<accession>A0A8S4QJY6</accession>
<protein>
    <submittedName>
        <fullName evidence="1">Jg23421 protein</fullName>
    </submittedName>
</protein>
<gene>
    <name evidence="1" type="primary">jg23421</name>
    <name evidence="1" type="ORF">PAEG_LOCUS3718</name>
</gene>
<evidence type="ECO:0000313" key="2">
    <source>
        <dbReference type="Proteomes" id="UP000838756"/>
    </source>
</evidence>
<feature type="non-terminal residue" evidence="1">
    <location>
        <position position="68"/>
    </location>
</feature>
<name>A0A8S4QJY6_9NEOP</name>
<proteinExistence type="predicted"/>
<reference evidence="1" key="1">
    <citation type="submission" date="2022-03" db="EMBL/GenBank/DDBJ databases">
        <authorList>
            <person name="Lindestad O."/>
        </authorList>
    </citation>
    <scope>NUCLEOTIDE SEQUENCE</scope>
</reference>
<organism evidence="1 2">
    <name type="scientific">Pararge aegeria aegeria</name>
    <dbReference type="NCBI Taxonomy" id="348720"/>
    <lineage>
        <taxon>Eukaryota</taxon>
        <taxon>Metazoa</taxon>
        <taxon>Ecdysozoa</taxon>
        <taxon>Arthropoda</taxon>
        <taxon>Hexapoda</taxon>
        <taxon>Insecta</taxon>
        <taxon>Pterygota</taxon>
        <taxon>Neoptera</taxon>
        <taxon>Endopterygota</taxon>
        <taxon>Lepidoptera</taxon>
        <taxon>Glossata</taxon>
        <taxon>Ditrysia</taxon>
        <taxon>Papilionoidea</taxon>
        <taxon>Nymphalidae</taxon>
        <taxon>Satyrinae</taxon>
        <taxon>Satyrini</taxon>
        <taxon>Parargina</taxon>
        <taxon>Pararge</taxon>
    </lineage>
</organism>
<sequence length="68" mass="7490">MHHIHYHPLPIYVPQLGIGPPLIGESFRACTHHANPKRFNLVGQVPRPPGTKPDRGGVVAILVRKNVS</sequence>